<comment type="caution">
    <text evidence="1">The sequence shown here is derived from an EMBL/GenBank/DDBJ whole genome shotgun (WGS) entry which is preliminary data.</text>
</comment>
<keyword evidence="2" id="KW-1185">Reference proteome</keyword>
<organism evidence="1 2">
    <name type="scientific">Brachionus plicatilis</name>
    <name type="common">Marine rotifer</name>
    <name type="synonym">Brachionus muelleri</name>
    <dbReference type="NCBI Taxonomy" id="10195"/>
    <lineage>
        <taxon>Eukaryota</taxon>
        <taxon>Metazoa</taxon>
        <taxon>Spiralia</taxon>
        <taxon>Gnathifera</taxon>
        <taxon>Rotifera</taxon>
        <taxon>Eurotatoria</taxon>
        <taxon>Monogononta</taxon>
        <taxon>Pseudotrocha</taxon>
        <taxon>Ploima</taxon>
        <taxon>Brachionidae</taxon>
        <taxon>Brachionus</taxon>
    </lineage>
</organism>
<evidence type="ECO:0000313" key="1">
    <source>
        <dbReference type="EMBL" id="RNA34861.1"/>
    </source>
</evidence>
<reference evidence="1 2" key="1">
    <citation type="journal article" date="2018" name="Sci. Rep.">
        <title>Genomic signatures of local adaptation to the degree of environmental predictability in rotifers.</title>
        <authorList>
            <person name="Franch-Gras L."/>
            <person name="Hahn C."/>
            <person name="Garcia-Roger E.M."/>
            <person name="Carmona M.J."/>
            <person name="Serra M."/>
            <person name="Gomez A."/>
        </authorList>
    </citation>
    <scope>NUCLEOTIDE SEQUENCE [LARGE SCALE GENOMIC DNA]</scope>
    <source>
        <strain evidence="1">HYR1</strain>
    </source>
</reference>
<dbReference type="AlphaFoldDB" id="A0A3M7SGG8"/>
<protein>
    <submittedName>
        <fullName evidence="1">Uncharacterized protein</fullName>
    </submittedName>
</protein>
<gene>
    <name evidence="1" type="ORF">BpHYR1_005252</name>
</gene>
<sequence>MSLYFFIINCYFKFMKHFYKVSTIIIDNINSSRDPKKIVKFKKIQKECLIPSLEYELIDRLFKFIVVSQHYLKTIIFEIKSYFSNPHNLESRMKSSKVLNFRINHSFRCEKLRSAIMPTRSIE</sequence>
<name>A0A3M7SGG8_BRAPC</name>
<evidence type="ECO:0000313" key="2">
    <source>
        <dbReference type="Proteomes" id="UP000276133"/>
    </source>
</evidence>
<dbReference type="Proteomes" id="UP000276133">
    <property type="component" value="Unassembled WGS sequence"/>
</dbReference>
<dbReference type="EMBL" id="REGN01001405">
    <property type="protein sequence ID" value="RNA34861.1"/>
    <property type="molecule type" value="Genomic_DNA"/>
</dbReference>
<accession>A0A3M7SGG8</accession>
<proteinExistence type="predicted"/>